<dbReference type="InterPro" id="IPR000432">
    <property type="entry name" value="DNA_mismatch_repair_MutS_C"/>
</dbReference>
<dbReference type="FunFam" id="3.40.50.300:FF:000870">
    <property type="entry name" value="MutS protein homolog 4"/>
    <property type="match status" value="1"/>
</dbReference>
<dbReference type="CDD" id="cd22271">
    <property type="entry name" value="DPBB_EXP_N-like"/>
    <property type="match status" value="1"/>
</dbReference>
<dbReference type="InterPro" id="IPR009009">
    <property type="entry name" value="RlpA-like_DPBB"/>
</dbReference>
<dbReference type="InterPro" id="IPR007117">
    <property type="entry name" value="Expansin_CBD"/>
</dbReference>
<comment type="caution">
    <text evidence="5">The sequence shown here is derived from an EMBL/GenBank/DDBJ whole genome shotgun (WGS) entry which is preliminary data.</text>
</comment>
<evidence type="ECO:0000313" key="5">
    <source>
        <dbReference type="EMBL" id="KAK9852113.1"/>
    </source>
</evidence>
<name>A0AAW1SRP6_9CHLO</name>
<dbReference type="GO" id="GO:0140664">
    <property type="term" value="F:ATP-dependent DNA damage sensor activity"/>
    <property type="evidence" value="ECO:0007669"/>
    <property type="project" value="InterPro"/>
</dbReference>
<evidence type="ECO:0000313" key="6">
    <source>
        <dbReference type="Proteomes" id="UP001485043"/>
    </source>
</evidence>
<dbReference type="SUPFAM" id="SSF50685">
    <property type="entry name" value="Barwin-like endoglucanases"/>
    <property type="match status" value="1"/>
</dbReference>
<dbReference type="PROSITE" id="PS50842">
    <property type="entry name" value="EXPANSIN_EG45"/>
    <property type="match status" value="1"/>
</dbReference>
<sequence length="766" mass="83117">MAFSRTTEAIHTLIDKYKTDHGLESLKVSYSGRRGFSLSIAIAGAKRKDGKETSSPPASFMPLPSTSKTRTCWTTHELNALNGRLRSASHDCLSLTEMLLDKILLRVSAEMSYMHKLVDGLALLDMMCSFANMVHSSSEEYTRPVLTTSGPFAMIDGRHPVLEQLEQAPDFQQNDLYLTECSSFHLITGPNMSGKSTYLRQVAVLIIMAQIGCYVPAKLVSIQPFEKLLVCMGTMDSIESNRSSFMTEMRDVAHITSTANNRSIVLIDELGAATSTTDGTAIAWAVSEHLIAEGVFTLFATHFSALKQLENLYPSVKVCQFAVDTGAGSFQCTWQLKAGAVDVPHYGLLLATNAGFPEQVIEVAQRVAKELQEQEMQSATPACTSSHAAQQACHSLAHRVLCIAQNGVQHGYAVVPEERQEAVEEIRQYNLQLSTDKERLPAYNSQKLSQPHAFLLRTAKEATNYGGPADGNDPYSPSFGTSIGSCGYGKLSKTAWPYWSVAALSTSNVYYKAGPVAGCGQCFEIQCMNSGGQYAGRCAGNTGKESIIVMISDECPECEADHIDIQAVTFGKIAPIGNGRIDIQYRRVECTPPSNMMISVDGNSGAGGWIRLSIKSAADRAAIKSVQLKGPSSSWVDLNNIWGAEWETGSQPSSYPLDISITQDDNQQVTCFQCITKTGFTGQQPTNIQFKTNGGPSNAGSSGTLGITASLTPVLLLSLLSAESMGQVLRIIHERILQILLRQMQLLTGLGIHTWTMVLRNPPAPD</sequence>
<dbReference type="SUPFAM" id="SSF52540">
    <property type="entry name" value="P-loop containing nucleoside triphosphate hydrolases"/>
    <property type="match status" value="1"/>
</dbReference>
<protein>
    <recommendedName>
        <fullName evidence="4">Expansin-like EG45 domain-containing protein</fullName>
    </recommendedName>
</protein>
<keyword evidence="2" id="KW-0067">ATP-binding</keyword>
<dbReference type="Proteomes" id="UP001485043">
    <property type="component" value="Unassembled WGS sequence"/>
</dbReference>
<dbReference type="Gene3D" id="2.40.40.10">
    <property type="entry name" value="RlpA-like domain"/>
    <property type="match status" value="1"/>
</dbReference>
<dbReference type="GO" id="GO:0005524">
    <property type="term" value="F:ATP binding"/>
    <property type="evidence" value="ECO:0007669"/>
    <property type="project" value="UniProtKB-KW"/>
</dbReference>
<dbReference type="AlphaFoldDB" id="A0AAW1SRP6"/>
<dbReference type="SMART" id="SM00534">
    <property type="entry name" value="MUTSac"/>
    <property type="match status" value="1"/>
</dbReference>
<dbReference type="Gene3D" id="1.10.1420.10">
    <property type="match status" value="1"/>
</dbReference>
<dbReference type="InterPro" id="IPR045076">
    <property type="entry name" value="MutS"/>
</dbReference>
<dbReference type="SUPFAM" id="SSF48334">
    <property type="entry name" value="DNA repair protein MutS, domain III"/>
    <property type="match status" value="1"/>
</dbReference>
<dbReference type="PANTHER" id="PTHR11361:SF34">
    <property type="entry name" value="DNA MISMATCH REPAIR PROTEIN MSH1, MITOCHONDRIAL"/>
    <property type="match status" value="1"/>
</dbReference>
<gene>
    <name evidence="5" type="ORF">WJX84_000033</name>
</gene>
<feature type="domain" description="Expansin-like EG45" evidence="4">
    <location>
        <begin position="483"/>
        <end position="595"/>
    </location>
</feature>
<evidence type="ECO:0000256" key="2">
    <source>
        <dbReference type="ARBA" id="ARBA00022840"/>
    </source>
</evidence>
<proteinExistence type="predicted"/>
<organism evidence="5 6">
    <name type="scientific">Apatococcus fuscideae</name>
    <dbReference type="NCBI Taxonomy" id="2026836"/>
    <lineage>
        <taxon>Eukaryota</taxon>
        <taxon>Viridiplantae</taxon>
        <taxon>Chlorophyta</taxon>
        <taxon>core chlorophytes</taxon>
        <taxon>Trebouxiophyceae</taxon>
        <taxon>Chlorellales</taxon>
        <taxon>Chlorellaceae</taxon>
        <taxon>Apatococcus</taxon>
    </lineage>
</organism>
<dbReference type="Pfam" id="PF00488">
    <property type="entry name" value="MutS_V"/>
    <property type="match status" value="1"/>
</dbReference>
<keyword evidence="6" id="KW-1185">Reference proteome</keyword>
<dbReference type="Pfam" id="PF01357">
    <property type="entry name" value="Expansin_C"/>
    <property type="match status" value="1"/>
</dbReference>
<evidence type="ECO:0000259" key="4">
    <source>
        <dbReference type="PROSITE" id="PS50842"/>
    </source>
</evidence>
<dbReference type="CDD" id="cd03243">
    <property type="entry name" value="ABC_MutS_homologs"/>
    <property type="match status" value="1"/>
</dbReference>
<dbReference type="GO" id="GO:0006298">
    <property type="term" value="P:mismatch repair"/>
    <property type="evidence" value="ECO:0007669"/>
    <property type="project" value="InterPro"/>
</dbReference>
<reference evidence="5 6" key="1">
    <citation type="journal article" date="2024" name="Nat. Commun.">
        <title>Phylogenomics reveals the evolutionary origins of lichenization in chlorophyte algae.</title>
        <authorList>
            <person name="Puginier C."/>
            <person name="Libourel C."/>
            <person name="Otte J."/>
            <person name="Skaloud P."/>
            <person name="Haon M."/>
            <person name="Grisel S."/>
            <person name="Petersen M."/>
            <person name="Berrin J.G."/>
            <person name="Delaux P.M."/>
            <person name="Dal Grande F."/>
            <person name="Keller J."/>
        </authorList>
    </citation>
    <scope>NUCLEOTIDE SEQUENCE [LARGE SCALE GENOMIC DNA]</scope>
    <source>
        <strain evidence="5 6">SAG 2523</strain>
    </source>
</reference>
<keyword evidence="3" id="KW-0238">DNA-binding</keyword>
<dbReference type="InterPro" id="IPR036187">
    <property type="entry name" value="DNA_mismatch_repair_MutS_sf"/>
</dbReference>
<evidence type="ECO:0000256" key="3">
    <source>
        <dbReference type="ARBA" id="ARBA00023125"/>
    </source>
</evidence>
<dbReference type="InterPro" id="IPR036749">
    <property type="entry name" value="Expansin_CBD_sf"/>
</dbReference>
<dbReference type="GO" id="GO:0030983">
    <property type="term" value="F:mismatched DNA binding"/>
    <property type="evidence" value="ECO:0007669"/>
    <property type="project" value="InterPro"/>
</dbReference>
<dbReference type="Pfam" id="PF03330">
    <property type="entry name" value="DPBB_1"/>
    <property type="match status" value="1"/>
</dbReference>
<dbReference type="Gene3D" id="2.60.40.760">
    <property type="entry name" value="Expansin, cellulose-binding-like domain"/>
    <property type="match status" value="1"/>
</dbReference>
<dbReference type="GO" id="GO:0005634">
    <property type="term" value="C:nucleus"/>
    <property type="evidence" value="ECO:0007669"/>
    <property type="project" value="TreeGrafter"/>
</dbReference>
<dbReference type="Gene3D" id="3.40.50.300">
    <property type="entry name" value="P-loop containing nucleotide triphosphate hydrolases"/>
    <property type="match status" value="1"/>
</dbReference>
<dbReference type="PANTHER" id="PTHR11361">
    <property type="entry name" value="DNA MISMATCH REPAIR PROTEIN MUTS FAMILY MEMBER"/>
    <property type="match status" value="1"/>
</dbReference>
<dbReference type="InterPro" id="IPR036908">
    <property type="entry name" value="RlpA-like_sf"/>
</dbReference>
<dbReference type="InterPro" id="IPR007112">
    <property type="entry name" value="Expansin/allergen_DPBB_dom"/>
</dbReference>
<keyword evidence="1" id="KW-0547">Nucleotide-binding</keyword>
<evidence type="ECO:0000256" key="1">
    <source>
        <dbReference type="ARBA" id="ARBA00022741"/>
    </source>
</evidence>
<dbReference type="SUPFAM" id="SSF49590">
    <property type="entry name" value="PHL pollen allergen"/>
    <property type="match status" value="1"/>
</dbReference>
<dbReference type="EMBL" id="JALJOV010001207">
    <property type="protein sequence ID" value="KAK9852113.1"/>
    <property type="molecule type" value="Genomic_DNA"/>
</dbReference>
<accession>A0AAW1SRP6</accession>
<dbReference type="InterPro" id="IPR027417">
    <property type="entry name" value="P-loop_NTPase"/>
</dbReference>